<reference evidence="2" key="1">
    <citation type="journal article" date="2014" name="Int. J. Syst. Evol. Microbiol.">
        <title>Complete genome sequence of Corynebacterium casei LMG S-19264T (=DSM 44701T), isolated from a smear-ripened cheese.</title>
        <authorList>
            <consortium name="US DOE Joint Genome Institute (JGI-PGF)"/>
            <person name="Walter F."/>
            <person name="Albersmeier A."/>
            <person name="Kalinowski J."/>
            <person name="Ruckert C."/>
        </authorList>
    </citation>
    <scope>NUCLEOTIDE SEQUENCE</scope>
    <source>
        <strain evidence="2">CGMCC 4.7312</strain>
    </source>
</reference>
<organism evidence="2 3">
    <name type="scientific">Micromonospora sonchi</name>
    <dbReference type="NCBI Taxonomy" id="1763543"/>
    <lineage>
        <taxon>Bacteria</taxon>
        <taxon>Bacillati</taxon>
        <taxon>Actinomycetota</taxon>
        <taxon>Actinomycetes</taxon>
        <taxon>Micromonosporales</taxon>
        <taxon>Micromonosporaceae</taxon>
        <taxon>Micromonospora</taxon>
    </lineage>
</organism>
<name>A0A917U3S8_9ACTN</name>
<comment type="caution">
    <text evidence="2">The sequence shown here is derived from an EMBL/GenBank/DDBJ whole genome shotgun (WGS) entry which is preliminary data.</text>
</comment>
<reference evidence="2" key="2">
    <citation type="submission" date="2020-09" db="EMBL/GenBank/DDBJ databases">
        <authorList>
            <person name="Sun Q."/>
            <person name="Zhou Y."/>
        </authorList>
    </citation>
    <scope>NUCLEOTIDE SEQUENCE</scope>
    <source>
        <strain evidence="2">CGMCC 4.7312</strain>
    </source>
</reference>
<evidence type="ECO:0000256" key="1">
    <source>
        <dbReference type="SAM" id="MobiDB-lite"/>
    </source>
</evidence>
<dbReference type="EMBL" id="BMNB01000021">
    <property type="protein sequence ID" value="GGM53020.1"/>
    <property type="molecule type" value="Genomic_DNA"/>
</dbReference>
<feature type="region of interest" description="Disordered" evidence="1">
    <location>
        <begin position="76"/>
        <end position="101"/>
    </location>
</feature>
<evidence type="ECO:0000313" key="3">
    <source>
        <dbReference type="Proteomes" id="UP000608890"/>
    </source>
</evidence>
<keyword evidence="3" id="KW-1185">Reference proteome</keyword>
<dbReference type="AlphaFoldDB" id="A0A917U3S8"/>
<dbReference type="Proteomes" id="UP000608890">
    <property type="component" value="Unassembled WGS sequence"/>
</dbReference>
<accession>A0A917U3S8</accession>
<sequence>MPATVSATPPQSCESDFAAGLPWYGCRRVRIGRRHRCSQWSSFADGERAPAARQFDQKYGRADGARTILRLVPQREVDRLATRPARPHRGRPAHSLTRDQPAASGRCVMAGGYALAFRRFAHG</sequence>
<gene>
    <name evidence="2" type="ORF">GCM10011608_42390</name>
</gene>
<proteinExistence type="predicted"/>
<protein>
    <submittedName>
        <fullName evidence="2">Uncharacterized protein</fullName>
    </submittedName>
</protein>
<evidence type="ECO:0000313" key="2">
    <source>
        <dbReference type="EMBL" id="GGM53020.1"/>
    </source>
</evidence>